<keyword evidence="8" id="KW-1185">Reference proteome</keyword>
<dbReference type="RefSeq" id="WP_257718229.1">
    <property type="nucleotide sequence ID" value="NZ_JANJOU010000022.1"/>
</dbReference>
<dbReference type="EC" id="2.7.13.3" evidence="2"/>
<dbReference type="Pfam" id="PF08447">
    <property type="entry name" value="PAS_3"/>
    <property type="match status" value="1"/>
</dbReference>
<sequence length="213" mass="23325">MPFAIGQSNPNLLPDALSASKVGVWEWEVAGDCMRTDATCAGLFGLPAHQAEQGLPLQAASDAIHPDDLPTFQRQITDVIERGGLFVAEYRTCPSASETRWVLARGRFEVDEDGVVVRGRGIVIDITESKREGHVEERVVFLAMPAEGELSPLIRATDMAISTYRELEQMGAEGGRLRAVARPLLVALGRELVRSTVQQEQEVEAQPRSKPIH</sequence>
<keyword evidence="5" id="KW-0418">Kinase</keyword>
<dbReference type="SUPFAM" id="SSF55785">
    <property type="entry name" value="PYP-like sensor domain (PAS domain)"/>
    <property type="match status" value="1"/>
</dbReference>
<organism evidence="7 8">
    <name type="scientific">Roseomonas populi</name>
    <dbReference type="NCBI Taxonomy" id="3121582"/>
    <lineage>
        <taxon>Bacteria</taxon>
        <taxon>Pseudomonadati</taxon>
        <taxon>Pseudomonadota</taxon>
        <taxon>Alphaproteobacteria</taxon>
        <taxon>Acetobacterales</taxon>
        <taxon>Roseomonadaceae</taxon>
        <taxon>Roseomonas</taxon>
    </lineage>
</organism>
<evidence type="ECO:0000313" key="7">
    <source>
        <dbReference type="EMBL" id="MCR0984578.1"/>
    </source>
</evidence>
<dbReference type="PANTHER" id="PTHR43304">
    <property type="entry name" value="PHYTOCHROME-LIKE PROTEIN CPH1"/>
    <property type="match status" value="1"/>
</dbReference>
<proteinExistence type="predicted"/>
<dbReference type="InterPro" id="IPR013655">
    <property type="entry name" value="PAS_fold_3"/>
</dbReference>
<dbReference type="PANTHER" id="PTHR43304:SF1">
    <property type="entry name" value="PAC DOMAIN-CONTAINING PROTEIN"/>
    <property type="match status" value="1"/>
</dbReference>
<protein>
    <recommendedName>
        <fullName evidence="2">histidine kinase</fullName>
        <ecNumber evidence="2">2.7.13.3</ecNumber>
    </recommendedName>
</protein>
<feature type="domain" description="PAS fold-3" evidence="6">
    <location>
        <begin position="41"/>
        <end position="122"/>
    </location>
</feature>
<dbReference type="EMBL" id="JANJOU010000022">
    <property type="protein sequence ID" value="MCR0984578.1"/>
    <property type="molecule type" value="Genomic_DNA"/>
</dbReference>
<comment type="catalytic activity">
    <reaction evidence="1">
        <text>ATP + protein L-histidine = ADP + protein N-phospho-L-histidine.</text>
        <dbReference type="EC" id="2.7.13.3"/>
    </reaction>
</comment>
<comment type="caution">
    <text evidence="7">The sequence shown here is derived from an EMBL/GenBank/DDBJ whole genome shotgun (WGS) entry which is preliminary data.</text>
</comment>
<dbReference type="Gene3D" id="2.10.70.100">
    <property type="match status" value="1"/>
</dbReference>
<evidence type="ECO:0000259" key="6">
    <source>
        <dbReference type="Pfam" id="PF08447"/>
    </source>
</evidence>
<evidence type="ECO:0000256" key="5">
    <source>
        <dbReference type="ARBA" id="ARBA00022777"/>
    </source>
</evidence>
<evidence type="ECO:0000256" key="2">
    <source>
        <dbReference type="ARBA" id="ARBA00012438"/>
    </source>
</evidence>
<reference evidence="7 8" key="1">
    <citation type="submission" date="2022-06" db="EMBL/GenBank/DDBJ databases">
        <title>Roseomonas CN29.</title>
        <authorList>
            <person name="Cheng Y."/>
            <person name="He X."/>
        </authorList>
    </citation>
    <scope>NUCLEOTIDE SEQUENCE [LARGE SCALE GENOMIC DNA]</scope>
    <source>
        <strain evidence="7 8">CN29</strain>
    </source>
</reference>
<dbReference type="InterPro" id="IPR000014">
    <property type="entry name" value="PAS"/>
</dbReference>
<keyword evidence="3" id="KW-0597">Phosphoprotein</keyword>
<dbReference type="Proteomes" id="UP001524642">
    <property type="component" value="Unassembled WGS sequence"/>
</dbReference>
<dbReference type="Gene3D" id="3.30.450.20">
    <property type="entry name" value="PAS domain"/>
    <property type="match status" value="1"/>
</dbReference>
<evidence type="ECO:0000256" key="1">
    <source>
        <dbReference type="ARBA" id="ARBA00000085"/>
    </source>
</evidence>
<dbReference type="CDD" id="cd00130">
    <property type="entry name" value="PAS"/>
    <property type="match status" value="1"/>
</dbReference>
<evidence type="ECO:0000256" key="3">
    <source>
        <dbReference type="ARBA" id="ARBA00022553"/>
    </source>
</evidence>
<name>A0ABT1X8Z4_9PROT</name>
<gene>
    <name evidence="7" type="ORF">NRP21_21200</name>
</gene>
<keyword evidence="4" id="KW-0808">Transferase</keyword>
<dbReference type="InterPro" id="IPR035965">
    <property type="entry name" value="PAS-like_dom_sf"/>
</dbReference>
<evidence type="ECO:0000256" key="4">
    <source>
        <dbReference type="ARBA" id="ARBA00022679"/>
    </source>
</evidence>
<evidence type="ECO:0000313" key="8">
    <source>
        <dbReference type="Proteomes" id="UP001524642"/>
    </source>
</evidence>
<accession>A0ABT1X8Z4</accession>
<dbReference type="InterPro" id="IPR052162">
    <property type="entry name" value="Sensor_kinase/Photoreceptor"/>
</dbReference>